<dbReference type="Proteomes" id="UP000653127">
    <property type="component" value="Unassembled WGS sequence"/>
</dbReference>
<dbReference type="GO" id="GO:0043822">
    <property type="term" value="F:ribonuclease M5 activity"/>
    <property type="evidence" value="ECO:0007669"/>
    <property type="project" value="TreeGrafter"/>
</dbReference>
<gene>
    <name evidence="2" type="ORF">H8711_12910</name>
</gene>
<dbReference type="PROSITE" id="PS50880">
    <property type="entry name" value="TOPRIM"/>
    <property type="match status" value="1"/>
</dbReference>
<dbReference type="GO" id="GO:0006364">
    <property type="term" value="P:rRNA processing"/>
    <property type="evidence" value="ECO:0007669"/>
    <property type="project" value="TreeGrafter"/>
</dbReference>
<dbReference type="Pfam" id="PF13331">
    <property type="entry name" value="DUF4093"/>
    <property type="match status" value="1"/>
</dbReference>
<proteinExistence type="predicted"/>
<comment type="caution">
    <text evidence="2">The sequence shown here is derived from an EMBL/GenBank/DDBJ whole genome shotgun (WGS) entry which is preliminary data.</text>
</comment>
<evidence type="ECO:0000313" key="3">
    <source>
        <dbReference type="Proteomes" id="UP000653127"/>
    </source>
</evidence>
<dbReference type="AlphaFoldDB" id="A0A926E1U6"/>
<dbReference type="PANTHER" id="PTHR39156:SF1">
    <property type="entry name" value="RIBONUCLEASE M5"/>
    <property type="match status" value="1"/>
</dbReference>
<evidence type="ECO:0000259" key="1">
    <source>
        <dbReference type="PROSITE" id="PS50880"/>
    </source>
</evidence>
<feature type="domain" description="Toprim" evidence="1">
    <location>
        <begin position="5"/>
        <end position="86"/>
    </location>
</feature>
<sequence length="206" mass="22907">MIKLRQAVVVEGRYDKIKLSSLLDATIIQTDGFRIFKDKDKVALLRELARRVGLVVLTDSDSAGFVIRNHIKNCVREGEVYHAYIPEILGKEKRKDRPSKEGTLGVEGVPAEVILQALRRAGVTADTGEARERLVTKADLMEDGLSGGEGSHERRTRLLRELGLPHYLSANSMLDVLNTMFSYEEYKRLAARVSDSAEPPEDGGNT</sequence>
<dbReference type="Gene3D" id="3.40.1360.10">
    <property type="match status" value="1"/>
</dbReference>
<organism evidence="2 3">
    <name type="scientific">Ligaoa zhengdingensis</name>
    <dbReference type="NCBI Taxonomy" id="2763658"/>
    <lineage>
        <taxon>Bacteria</taxon>
        <taxon>Bacillati</taxon>
        <taxon>Bacillota</taxon>
        <taxon>Clostridia</taxon>
        <taxon>Eubacteriales</taxon>
        <taxon>Oscillospiraceae</taxon>
        <taxon>Ligaoa</taxon>
    </lineage>
</organism>
<dbReference type="SUPFAM" id="SSF110455">
    <property type="entry name" value="Toprim domain"/>
    <property type="match status" value="1"/>
</dbReference>
<evidence type="ECO:0000313" key="2">
    <source>
        <dbReference type="EMBL" id="MBC8547812.1"/>
    </source>
</evidence>
<reference evidence="2" key="1">
    <citation type="submission" date="2020-08" db="EMBL/GenBank/DDBJ databases">
        <title>Genome public.</title>
        <authorList>
            <person name="Liu C."/>
            <person name="Sun Q."/>
        </authorList>
    </citation>
    <scope>NUCLEOTIDE SEQUENCE</scope>
    <source>
        <strain evidence="2">NSJ-31</strain>
    </source>
</reference>
<dbReference type="PANTHER" id="PTHR39156">
    <property type="entry name" value="RIBONUCLEASE M5"/>
    <property type="match status" value="1"/>
</dbReference>
<accession>A0A926E1U6</accession>
<name>A0A926E1U6_9FIRM</name>
<dbReference type="RefSeq" id="WP_249283807.1">
    <property type="nucleotide sequence ID" value="NZ_JACRST010000044.1"/>
</dbReference>
<protein>
    <submittedName>
        <fullName evidence="2">DUF4093 domain-containing protein</fullName>
    </submittedName>
</protein>
<keyword evidence="3" id="KW-1185">Reference proteome</keyword>
<dbReference type="InterPro" id="IPR025156">
    <property type="entry name" value="RNase_M5_C"/>
</dbReference>
<dbReference type="Pfam" id="PF01751">
    <property type="entry name" value="Toprim"/>
    <property type="match status" value="1"/>
</dbReference>
<dbReference type="EMBL" id="JACRST010000044">
    <property type="protein sequence ID" value="MBC8547812.1"/>
    <property type="molecule type" value="Genomic_DNA"/>
</dbReference>
<dbReference type="InterPro" id="IPR006171">
    <property type="entry name" value="TOPRIM_dom"/>
</dbReference>
<dbReference type="SMART" id="SM00493">
    <property type="entry name" value="TOPRIM"/>
    <property type="match status" value="1"/>
</dbReference>